<reference evidence="2 3" key="1">
    <citation type="submission" date="2018-10" db="EMBL/GenBank/DDBJ databases">
        <title>Genomic Encyclopedia of Type Strains, Phase IV (KMG-IV): sequencing the most valuable type-strain genomes for metagenomic binning, comparative biology and taxonomic classification.</title>
        <authorList>
            <person name="Goeker M."/>
        </authorList>
    </citation>
    <scope>NUCLEOTIDE SEQUENCE [LARGE SCALE GENOMIC DNA]</scope>
    <source>
        <strain evidence="2 3">DSM 4734</strain>
    </source>
</reference>
<accession>A0A495DLU0</accession>
<keyword evidence="1" id="KW-0732">Signal</keyword>
<dbReference type="EMBL" id="RBIM01000001">
    <property type="protein sequence ID" value="RKR03610.1"/>
    <property type="molecule type" value="Genomic_DNA"/>
</dbReference>
<feature type="signal peptide" evidence="1">
    <location>
        <begin position="1"/>
        <end position="23"/>
    </location>
</feature>
<dbReference type="Proteomes" id="UP000273675">
    <property type="component" value="Unassembled WGS sequence"/>
</dbReference>
<evidence type="ECO:0000256" key="1">
    <source>
        <dbReference type="SAM" id="SignalP"/>
    </source>
</evidence>
<protein>
    <submittedName>
        <fullName evidence="2">Uncharacterized protein</fullName>
    </submittedName>
</protein>
<organism evidence="2 3">
    <name type="scientific">Maricaulis maris</name>
    <dbReference type="NCBI Taxonomy" id="74318"/>
    <lineage>
        <taxon>Bacteria</taxon>
        <taxon>Pseudomonadati</taxon>
        <taxon>Pseudomonadota</taxon>
        <taxon>Alphaproteobacteria</taxon>
        <taxon>Maricaulales</taxon>
        <taxon>Maricaulaceae</taxon>
        <taxon>Maricaulis</taxon>
    </lineage>
</organism>
<evidence type="ECO:0000313" key="2">
    <source>
        <dbReference type="EMBL" id="RKR03610.1"/>
    </source>
</evidence>
<evidence type="ECO:0000313" key="3">
    <source>
        <dbReference type="Proteomes" id="UP000273675"/>
    </source>
</evidence>
<gene>
    <name evidence="2" type="ORF">C7435_0047</name>
</gene>
<proteinExistence type="predicted"/>
<comment type="caution">
    <text evidence="2">The sequence shown here is derived from an EMBL/GenBank/DDBJ whole genome shotgun (WGS) entry which is preliminary data.</text>
</comment>
<sequence>MTHHPALAIALITCAALSAGAHAESPTATGPERAPAAALFGQDLETLQPLLDAACDTVTLRELPLEQMPIARTSHIQADCTGLDHAGAPREAEFVFADDALAFVWVLTEAEEAVGLRAALEAAHGMPSHDLPMATAFTQSHLALRHDTPELLYYGAHVAPIYQGWFDQMAAQSDQ</sequence>
<dbReference type="AlphaFoldDB" id="A0A495DLU0"/>
<dbReference type="OrthoDB" id="6401525at2"/>
<feature type="chain" id="PRO_5019865986" evidence="1">
    <location>
        <begin position="24"/>
        <end position="175"/>
    </location>
</feature>
<name>A0A495DLU0_9PROT</name>
<dbReference type="RefSeq" id="WP_121209590.1">
    <property type="nucleotide sequence ID" value="NZ_RBIM01000001.1"/>
</dbReference>